<sequence length="140" mass="16472">MEHLKNCPRCGRLFVKSLRAICNDCHRAIEEKFQKVYAYMRKQKNRSATMMRVVEATGVEKEDISQFIKEGRLHIQQFPNLEYPCESCGKGIRAGRICQVCKDDIENGLKAETVAKDQKEREEQEKKRHLTYQTLHERLK</sequence>
<reference evidence="2 3" key="1">
    <citation type="submission" date="2016-10" db="EMBL/GenBank/DDBJ databases">
        <authorList>
            <person name="de Groot N.N."/>
        </authorList>
    </citation>
    <scope>NUCLEOTIDE SEQUENCE [LARGE SCALE GENOMIC DNA]</scope>
    <source>
        <strain evidence="2 3">DSM 21632</strain>
    </source>
</reference>
<keyword evidence="3" id="KW-1185">Reference proteome</keyword>
<dbReference type="NCBIfam" id="TIGR03826">
    <property type="entry name" value="YvyF"/>
    <property type="match status" value="1"/>
</dbReference>
<keyword evidence="2" id="KW-0966">Cell projection</keyword>
<dbReference type="EMBL" id="FNDK01000002">
    <property type="protein sequence ID" value="SDH19403.1"/>
    <property type="molecule type" value="Genomic_DNA"/>
</dbReference>
<protein>
    <submittedName>
        <fullName evidence="2">Flagellar operon protein TIGR03826</fullName>
    </submittedName>
</protein>
<evidence type="ECO:0000256" key="1">
    <source>
        <dbReference type="SAM" id="MobiDB-lite"/>
    </source>
</evidence>
<dbReference type="OrthoDB" id="1739831at2"/>
<dbReference type="Proteomes" id="UP000199163">
    <property type="component" value="Unassembled WGS sequence"/>
</dbReference>
<dbReference type="RefSeq" id="WP_091271399.1">
    <property type="nucleotide sequence ID" value="NZ_FNDK01000002.1"/>
</dbReference>
<feature type="compositionally biased region" description="Basic and acidic residues" evidence="1">
    <location>
        <begin position="116"/>
        <end position="126"/>
    </location>
</feature>
<accession>A0A1G8AEU4</accession>
<dbReference type="InterPro" id="IPR022258">
    <property type="entry name" value="Flagellar_operon_YvyF"/>
</dbReference>
<dbReference type="AlphaFoldDB" id="A0A1G8AEU4"/>
<keyword evidence="2" id="KW-0969">Cilium</keyword>
<organism evidence="2 3">
    <name type="scientific">Alteribacillus persepolensis</name>
    <dbReference type="NCBI Taxonomy" id="568899"/>
    <lineage>
        <taxon>Bacteria</taxon>
        <taxon>Bacillati</taxon>
        <taxon>Bacillota</taxon>
        <taxon>Bacilli</taxon>
        <taxon>Bacillales</taxon>
        <taxon>Bacillaceae</taxon>
        <taxon>Alteribacillus</taxon>
    </lineage>
</organism>
<dbReference type="STRING" id="568899.SAMN05192534_102129"/>
<evidence type="ECO:0000313" key="3">
    <source>
        <dbReference type="Proteomes" id="UP000199163"/>
    </source>
</evidence>
<gene>
    <name evidence="2" type="ORF">SAMN05192534_102129</name>
</gene>
<evidence type="ECO:0000313" key="2">
    <source>
        <dbReference type="EMBL" id="SDH19403.1"/>
    </source>
</evidence>
<proteinExistence type="predicted"/>
<feature type="region of interest" description="Disordered" evidence="1">
    <location>
        <begin position="116"/>
        <end position="140"/>
    </location>
</feature>
<keyword evidence="2" id="KW-0282">Flagellum</keyword>
<name>A0A1G8AEU4_9BACI</name>